<name>A0ABU6JGP5_9BURK</name>
<keyword evidence="3" id="KW-1185">Reference proteome</keyword>
<gene>
    <name evidence="2" type="ORF">RY831_27120</name>
</gene>
<organism evidence="2 3">
    <name type="scientific">Noviherbaspirillum album</name>
    <dbReference type="NCBI Taxonomy" id="3080276"/>
    <lineage>
        <taxon>Bacteria</taxon>
        <taxon>Pseudomonadati</taxon>
        <taxon>Pseudomonadota</taxon>
        <taxon>Betaproteobacteria</taxon>
        <taxon>Burkholderiales</taxon>
        <taxon>Oxalobacteraceae</taxon>
        <taxon>Noviherbaspirillum</taxon>
    </lineage>
</organism>
<protein>
    <submittedName>
        <fullName evidence="2">Uncharacterized protein</fullName>
    </submittedName>
</protein>
<evidence type="ECO:0000256" key="1">
    <source>
        <dbReference type="SAM" id="MobiDB-lite"/>
    </source>
</evidence>
<feature type="region of interest" description="Disordered" evidence="1">
    <location>
        <begin position="1"/>
        <end position="31"/>
    </location>
</feature>
<evidence type="ECO:0000313" key="2">
    <source>
        <dbReference type="EMBL" id="MEC4722836.1"/>
    </source>
</evidence>
<dbReference type="Gene3D" id="3.30.420.10">
    <property type="entry name" value="Ribonuclease H-like superfamily/Ribonuclease H"/>
    <property type="match status" value="1"/>
</dbReference>
<sequence length="438" mass="49786">MSNTDRPESQYEASGVEMSHGISTDNWPTPDEGALNNEVRKQYLVRKQAIQLYVDGASDFTIRNATGISFKYVSRLVRERCLTVHQDGQIFGWRGIIPHQRIHLYKRKSKVRVDVFGYGAAGALTAVFDQYPDFRERFHKRILKSAPETTLGEARRKKGSHWKWFLDEMRKLGYEAANEWPFNTQSCGYASICRYIDRVFAENPNAAARVLGGKELHRKMITGDGVDRPVREMLSRVEMDSHKLDGRFCVMIPQLHGGWSPRIIHRLWVTVILETASRAVLGYHLSTGKEVSKEDVLRAIKKALSKWSQRDISFSDMGYERGAGLPSVLGERFVGLCWNEMSVDGAMAGKCEHVRQVLADVVACRLLTPDDSFSMRRSKDDRPFIETYFRKLGACGFQRLTNTTGGKPADKHGRDPDAIAVTSQFQLEYAQELLDHCE</sequence>
<comment type="caution">
    <text evidence="2">The sequence shown here is derived from an EMBL/GenBank/DDBJ whole genome shotgun (WGS) entry which is preliminary data.</text>
</comment>
<dbReference type="InterPro" id="IPR036397">
    <property type="entry name" value="RNaseH_sf"/>
</dbReference>
<dbReference type="RefSeq" id="WP_326509494.1">
    <property type="nucleotide sequence ID" value="NZ_JAWIIV010000037.1"/>
</dbReference>
<evidence type="ECO:0000313" key="3">
    <source>
        <dbReference type="Proteomes" id="UP001352263"/>
    </source>
</evidence>
<dbReference type="EMBL" id="JAWIIV010000037">
    <property type="protein sequence ID" value="MEC4722836.1"/>
    <property type="molecule type" value="Genomic_DNA"/>
</dbReference>
<accession>A0ABU6JGP5</accession>
<dbReference type="Proteomes" id="UP001352263">
    <property type="component" value="Unassembled WGS sequence"/>
</dbReference>
<reference evidence="2 3" key="1">
    <citation type="submission" date="2023-10" db="EMBL/GenBank/DDBJ databases">
        <title>Noviherbaspirillum sp. CPCC 100848 genome assembly.</title>
        <authorList>
            <person name="Li X.Y."/>
            <person name="Fang X.M."/>
        </authorList>
    </citation>
    <scope>NUCLEOTIDE SEQUENCE [LARGE SCALE GENOMIC DNA]</scope>
    <source>
        <strain evidence="2 3">CPCC 100848</strain>
    </source>
</reference>
<proteinExistence type="predicted"/>